<dbReference type="AlphaFoldDB" id="C7N3A0"/>
<gene>
    <name evidence="3" type="ordered locus">Shel_26200</name>
</gene>
<dbReference type="STRING" id="471855.Shel_26200"/>
<sequence length="312" mass="33041">MFCPKCGAQYPDGTPFCGACGTPLTGGTQQQTAYQPPIGAAPTPQKKLPVIPIAIAAAAIALVAIIALLVVPRCSGGSAATSTDVDMVEVVSGEAEGALEKYESASIDTGDGDITYRYSSADFGEYLDNLISDAQSGDLSPNDITDILDADQAAEFDGEWVMLCGEDNGWLVDMANESLSYTYDFDVLSDTWVAYATVVNSTELTNEDIAKTVKSCGFNYDHITVSDMSADALVNLADNASGGYSDFSYAIDALTLENAALGYFQQANMVGAVIDLQCEDYSIILVVADNPENYTELLGDDVVESIQNTYVE</sequence>
<organism evidence="3 4">
    <name type="scientific">Slackia heliotrinireducens (strain ATCC 29202 / DSM 20476 / NCTC 11029 / RHS 1)</name>
    <name type="common">Peptococcus heliotrinreducens</name>
    <dbReference type="NCBI Taxonomy" id="471855"/>
    <lineage>
        <taxon>Bacteria</taxon>
        <taxon>Bacillati</taxon>
        <taxon>Actinomycetota</taxon>
        <taxon>Coriobacteriia</taxon>
        <taxon>Eggerthellales</taxon>
        <taxon>Eggerthellaceae</taxon>
        <taxon>Slackia</taxon>
    </lineage>
</organism>
<evidence type="ECO:0000256" key="1">
    <source>
        <dbReference type="SAM" id="Phobius"/>
    </source>
</evidence>
<dbReference type="Pfam" id="PF13240">
    <property type="entry name" value="Zn_Ribbon_1"/>
    <property type="match status" value="1"/>
</dbReference>
<reference evidence="3 4" key="1">
    <citation type="journal article" date="2009" name="Stand. Genomic Sci.">
        <title>Complete genome sequence of Slackia heliotrinireducens type strain (RHS 1).</title>
        <authorList>
            <person name="Pukall R."/>
            <person name="Lapidus A."/>
            <person name="Nolan M."/>
            <person name="Copeland A."/>
            <person name="Glavina Del Rio T."/>
            <person name="Lucas S."/>
            <person name="Chen F."/>
            <person name="Tice H."/>
            <person name="Cheng J.F."/>
            <person name="Chertkov O."/>
            <person name="Bruce D."/>
            <person name="Goodwin L."/>
            <person name="Kuske C."/>
            <person name="Brettin T."/>
            <person name="Detter J.C."/>
            <person name="Han C."/>
            <person name="Pitluck S."/>
            <person name="Pati A."/>
            <person name="Mavrommatis K."/>
            <person name="Ivanova N."/>
            <person name="Ovchinnikova G."/>
            <person name="Chen A."/>
            <person name="Palaniappan K."/>
            <person name="Schneider S."/>
            <person name="Rohde M."/>
            <person name="Chain P."/>
            <person name="D'haeseleer P."/>
            <person name="Goker M."/>
            <person name="Bristow J."/>
            <person name="Eisen J.A."/>
            <person name="Markowitz V."/>
            <person name="Kyrpides N.C."/>
            <person name="Klenk H.P."/>
            <person name="Hugenholtz P."/>
        </authorList>
    </citation>
    <scope>NUCLEOTIDE SEQUENCE [LARGE SCALE GENOMIC DNA]</scope>
    <source>
        <strain evidence="4">ATCC 29202 / DSM 20476 / NCTC 11029 / RHS 1</strain>
    </source>
</reference>
<keyword evidence="1" id="KW-0472">Membrane</keyword>
<keyword evidence="4" id="KW-1185">Reference proteome</keyword>
<dbReference type="HOGENOM" id="CLU_891098_0_0_11"/>
<evidence type="ECO:0000259" key="2">
    <source>
        <dbReference type="Pfam" id="PF13240"/>
    </source>
</evidence>
<name>C7N3A0_SLAHD</name>
<dbReference type="Proteomes" id="UP000002026">
    <property type="component" value="Chromosome"/>
</dbReference>
<dbReference type="InterPro" id="IPR026870">
    <property type="entry name" value="Zinc_ribbon_dom"/>
</dbReference>
<accession>C7N3A0</accession>
<keyword evidence="1" id="KW-0812">Transmembrane</keyword>
<proteinExistence type="predicted"/>
<dbReference type="EMBL" id="CP001684">
    <property type="protein sequence ID" value="ACV23623.1"/>
    <property type="molecule type" value="Genomic_DNA"/>
</dbReference>
<evidence type="ECO:0000313" key="4">
    <source>
        <dbReference type="Proteomes" id="UP000002026"/>
    </source>
</evidence>
<feature type="transmembrane region" description="Helical" evidence="1">
    <location>
        <begin position="50"/>
        <end position="71"/>
    </location>
</feature>
<dbReference type="KEGG" id="shi:Shel_26200"/>
<dbReference type="RefSeq" id="WP_012799721.1">
    <property type="nucleotide sequence ID" value="NC_013165.1"/>
</dbReference>
<keyword evidence="1" id="KW-1133">Transmembrane helix</keyword>
<feature type="domain" description="Zinc-ribbon" evidence="2">
    <location>
        <begin position="2"/>
        <end position="24"/>
    </location>
</feature>
<evidence type="ECO:0000313" key="3">
    <source>
        <dbReference type="EMBL" id="ACV23623.1"/>
    </source>
</evidence>
<protein>
    <recommendedName>
        <fullName evidence="2">Zinc-ribbon domain-containing protein</fullName>
    </recommendedName>
</protein>
<dbReference type="eggNOG" id="COG4640">
    <property type="taxonomic scope" value="Bacteria"/>
</dbReference>